<proteinExistence type="predicted"/>
<dbReference type="InterPro" id="IPR012433">
    <property type="entry name" value="Imm11"/>
</dbReference>
<evidence type="ECO:0000313" key="3">
    <source>
        <dbReference type="Proteomes" id="UP000323664"/>
    </source>
</evidence>
<protein>
    <recommendedName>
        <fullName evidence="1">Immunity MXAN-0049 protein domain-containing protein</fullName>
    </recommendedName>
</protein>
<dbReference type="Pfam" id="PF07791">
    <property type="entry name" value="Imm11"/>
    <property type="match status" value="1"/>
</dbReference>
<accession>A0A5M9WW26</accession>
<dbReference type="OrthoDB" id="2875619at2"/>
<evidence type="ECO:0000259" key="1">
    <source>
        <dbReference type="Pfam" id="PF07791"/>
    </source>
</evidence>
<dbReference type="EMBL" id="RIAS01000010">
    <property type="protein sequence ID" value="KAA8785844.1"/>
    <property type="molecule type" value="Genomic_DNA"/>
</dbReference>
<sequence>MKLYELRHKDSCMELQILDWDHELASRFSGDIKGGIWTPTTVKTLYKKRHSDFPSLIIGKPIINGNVKTVLESYISKEVEILPLKHNELELYVINVTNVLDCVDWNRSDIRRKRDGSWAGFDNIVFDFIKIPADTYMFKIKETATVEVFVTDLFKQVVEEHKFKGLNFNVVYDSEFTQEKEDEQQRLYEQALESIEQNKGKEYAYEDARELVDQGKTMISGRWKMKLDDQGQFWLGELLKDLSYQWMMPTYIPPVLLLESWHESNLLEQ</sequence>
<dbReference type="AlphaFoldDB" id="A0A5M9WW26"/>
<evidence type="ECO:0000313" key="2">
    <source>
        <dbReference type="EMBL" id="KAA8785844.1"/>
    </source>
</evidence>
<dbReference type="Proteomes" id="UP000323664">
    <property type="component" value="Unassembled WGS sequence"/>
</dbReference>
<organism evidence="2 3">
    <name type="scientific">Paenibacillus amylolyticus</name>
    <dbReference type="NCBI Taxonomy" id="1451"/>
    <lineage>
        <taxon>Bacteria</taxon>
        <taxon>Bacillati</taxon>
        <taxon>Bacillota</taxon>
        <taxon>Bacilli</taxon>
        <taxon>Bacillales</taxon>
        <taxon>Paenibacillaceae</taxon>
        <taxon>Paenibacillus</taxon>
    </lineage>
</organism>
<reference evidence="2 3" key="1">
    <citation type="journal article" date="2019" name="J. Ind. Microbiol. Biotechnol.">
        <title>Paenibacillus amylolyticus 27C64 has a diverse set of carbohydrate-active enzymes and complete pectin deconstruction system.</title>
        <authorList>
            <person name="Keggi C."/>
            <person name="Doran-Peterson J."/>
        </authorList>
    </citation>
    <scope>NUCLEOTIDE SEQUENCE [LARGE SCALE GENOMIC DNA]</scope>
    <source>
        <strain evidence="2 3">27C64</strain>
    </source>
</reference>
<comment type="caution">
    <text evidence="2">The sequence shown here is derived from an EMBL/GenBank/DDBJ whole genome shotgun (WGS) entry which is preliminary data.</text>
</comment>
<feature type="domain" description="Immunity MXAN-0049 protein" evidence="1">
    <location>
        <begin position="90"/>
        <end position="172"/>
    </location>
</feature>
<name>A0A5M9WW26_PAEAM</name>
<gene>
    <name evidence="2" type="ORF">EC604_18585</name>
</gene>
<dbReference type="RefSeq" id="WP_123065588.1">
    <property type="nucleotide sequence ID" value="NZ_RIAS01000010.1"/>
</dbReference>